<accession>A0A1F5G897</accession>
<dbReference type="CDD" id="cd12797">
    <property type="entry name" value="M23_peptidase"/>
    <property type="match status" value="1"/>
</dbReference>
<dbReference type="NCBIfam" id="NF047446">
    <property type="entry name" value="barrel_OmpL47"/>
    <property type="match status" value="1"/>
</dbReference>
<dbReference type="Gene3D" id="2.70.70.10">
    <property type="entry name" value="Glucose Permease (Domain IIA)"/>
    <property type="match status" value="1"/>
</dbReference>
<proteinExistence type="predicted"/>
<protein>
    <recommendedName>
        <fullName evidence="1">M23ase beta-sheet core domain-containing protein</fullName>
    </recommendedName>
</protein>
<dbReference type="GO" id="GO:0004222">
    <property type="term" value="F:metalloendopeptidase activity"/>
    <property type="evidence" value="ECO:0007669"/>
    <property type="project" value="TreeGrafter"/>
</dbReference>
<dbReference type="Proteomes" id="UP000178577">
    <property type="component" value="Unassembled WGS sequence"/>
</dbReference>
<gene>
    <name evidence="2" type="ORF">A2693_02650</name>
</gene>
<name>A0A1F5G897_9BACT</name>
<dbReference type="EMBL" id="MFAY01000050">
    <property type="protein sequence ID" value="OGD88067.1"/>
    <property type="molecule type" value="Genomic_DNA"/>
</dbReference>
<comment type="caution">
    <text evidence="2">The sequence shown here is derived from an EMBL/GenBank/DDBJ whole genome shotgun (WGS) entry which is preliminary data.</text>
</comment>
<evidence type="ECO:0000313" key="3">
    <source>
        <dbReference type="Proteomes" id="UP000178577"/>
    </source>
</evidence>
<organism evidence="2 3">
    <name type="scientific">Candidatus Curtissbacteria bacterium RIFCSPHIGHO2_01_FULL_40_12</name>
    <dbReference type="NCBI Taxonomy" id="1797710"/>
    <lineage>
        <taxon>Bacteria</taxon>
        <taxon>Candidatus Curtissiibacteriota</taxon>
    </lineage>
</organism>
<evidence type="ECO:0000259" key="1">
    <source>
        <dbReference type="Pfam" id="PF01551"/>
    </source>
</evidence>
<dbReference type="AlphaFoldDB" id="A0A1F5G897"/>
<dbReference type="InterPro" id="IPR050570">
    <property type="entry name" value="Cell_wall_metabolism_enzyme"/>
</dbReference>
<sequence>MKIISLVVFLITFLSLWLFTVNSVNASGVYTITTGIPNTPVPYKGAIFLTTDLNLNYQTGDNIWLSSQADGTGSTIVDDAIEIIVTRPNGTTARFNHSYPTYCGDLVRYFPPYNLTNLFLPGQNQVRVRLYDICGGRQFSGPIYLVNISPGPTPFLDLPWDYQGKGLSFEQIAFDPNSWFDHKYPMQNFSCCDGPITAYTGKTINKPYRSHNGYDYGWRHGVVLNTSVLAAASGWATFVSWQNSGGAGNIIKIDHENGYQTWYEHLSGTNLFINNEEGRIYVNKGQKIGEVGMTGNTTGPHIHFSVFKDTDGDGHSVTDPLGWEGVSPDPWPADKGGALSFNLFTARARPQSASIPTTGGSLNTDQLDVSVPIGASNQQFNLVFKNGPFESISNFVTSVVPSFFLNAVNSLGQNVTQFSKPVQISYDYSDADLSNVNEDSLKLYSFNEETNEWDSIPTILDKINKIALGETLHFSQFALMGDIKDLIAPETEIIISGEKGQDNWYRSDVSVELGGRDNGGGIGLLYTLYTTNGNDWFEYQEPLVFTEEGRHTITYQSFDKAENTEERKTIEFHIDTTPPEAKIFIDPNILDLVVEGIDENLATIGETGNPATNKKDDAIYTISDLAGNTLKLDVRDRDKENRDSFKIYSLQYNDSSSVIQPDNDFNVDYQTKKDKSNVKEQKFEVKREVQIRIKYDPKRNQSEITTRETGEEKLKEVKDGLILLQLKTNQGNLEYSY</sequence>
<dbReference type="Gene3D" id="3.30.1920.20">
    <property type="match status" value="1"/>
</dbReference>
<dbReference type="PANTHER" id="PTHR21666:SF270">
    <property type="entry name" value="MUREIN HYDROLASE ACTIVATOR ENVC"/>
    <property type="match status" value="1"/>
</dbReference>
<dbReference type="InterPro" id="IPR016047">
    <property type="entry name" value="M23ase_b-sheet_dom"/>
</dbReference>
<feature type="domain" description="M23ase beta-sheet core" evidence="1">
    <location>
        <begin position="211"/>
        <end position="309"/>
    </location>
</feature>
<dbReference type="Pfam" id="PF01551">
    <property type="entry name" value="Peptidase_M23"/>
    <property type="match status" value="1"/>
</dbReference>
<evidence type="ECO:0000313" key="2">
    <source>
        <dbReference type="EMBL" id="OGD88067.1"/>
    </source>
</evidence>
<dbReference type="InterPro" id="IPR011055">
    <property type="entry name" value="Dup_hybrid_motif"/>
</dbReference>
<dbReference type="InterPro" id="IPR058094">
    <property type="entry name" value="Ig-like_OmpL47-like"/>
</dbReference>
<dbReference type="PANTHER" id="PTHR21666">
    <property type="entry name" value="PEPTIDASE-RELATED"/>
    <property type="match status" value="1"/>
</dbReference>
<reference evidence="2 3" key="1">
    <citation type="journal article" date="2016" name="Nat. Commun.">
        <title>Thousands of microbial genomes shed light on interconnected biogeochemical processes in an aquifer system.</title>
        <authorList>
            <person name="Anantharaman K."/>
            <person name="Brown C.T."/>
            <person name="Hug L.A."/>
            <person name="Sharon I."/>
            <person name="Castelle C.J."/>
            <person name="Probst A.J."/>
            <person name="Thomas B.C."/>
            <person name="Singh A."/>
            <person name="Wilkins M.J."/>
            <person name="Karaoz U."/>
            <person name="Brodie E.L."/>
            <person name="Williams K.H."/>
            <person name="Hubbard S.S."/>
            <person name="Banfield J.F."/>
        </authorList>
    </citation>
    <scope>NUCLEOTIDE SEQUENCE [LARGE SCALE GENOMIC DNA]</scope>
</reference>
<dbReference type="SUPFAM" id="SSF51261">
    <property type="entry name" value="Duplicated hybrid motif"/>
    <property type="match status" value="1"/>
</dbReference>